<feature type="region of interest" description="Disordered" evidence="3">
    <location>
        <begin position="23"/>
        <end position="42"/>
    </location>
</feature>
<gene>
    <name evidence="4" type="ORF">D7X32_08470</name>
</gene>
<comment type="similarity">
    <text evidence="1">Belongs to the hcp beta-lactamase family.</text>
</comment>
<dbReference type="SUPFAM" id="SSF81901">
    <property type="entry name" value="HCP-like"/>
    <property type="match status" value="3"/>
</dbReference>
<feature type="compositionally biased region" description="Basic and acidic residues" evidence="3">
    <location>
        <begin position="33"/>
        <end position="42"/>
    </location>
</feature>
<proteinExistence type="inferred from homology"/>
<name>A0A3A8KTF1_9BACT</name>
<keyword evidence="5" id="KW-1185">Reference proteome</keyword>
<accession>A0A3A8KTF1</accession>
<dbReference type="EMBL" id="RAWE01000020">
    <property type="protein sequence ID" value="RKH05274.1"/>
    <property type="molecule type" value="Genomic_DNA"/>
</dbReference>
<evidence type="ECO:0000256" key="3">
    <source>
        <dbReference type="SAM" id="MobiDB-lite"/>
    </source>
</evidence>
<organism evidence="4 5">
    <name type="scientific">Corallococcus carmarthensis</name>
    <dbReference type="NCBI Taxonomy" id="2316728"/>
    <lineage>
        <taxon>Bacteria</taxon>
        <taxon>Pseudomonadati</taxon>
        <taxon>Myxococcota</taxon>
        <taxon>Myxococcia</taxon>
        <taxon>Myxococcales</taxon>
        <taxon>Cystobacterineae</taxon>
        <taxon>Myxococcaceae</taxon>
        <taxon>Corallococcus</taxon>
    </lineage>
</organism>
<dbReference type="InterPro" id="IPR040239">
    <property type="entry name" value="HcpB-like"/>
</dbReference>
<dbReference type="Pfam" id="PF08238">
    <property type="entry name" value="Sel1"/>
    <property type="match status" value="6"/>
</dbReference>
<keyword evidence="2" id="KW-0677">Repeat</keyword>
<evidence type="ECO:0000313" key="5">
    <source>
        <dbReference type="Proteomes" id="UP000268313"/>
    </source>
</evidence>
<dbReference type="AlphaFoldDB" id="A0A3A8KTF1"/>
<evidence type="ECO:0000256" key="1">
    <source>
        <dbReference type="ARBA" id="ARBA00008486"/>
    </source>
</evidence>
<dbReference type="InterPro" id="IPR006597">
    <property type="entry name" value="Sel1-like"/>
</dbReference>
<dbReference type="SMART" id="SM00671">
    <property type="entry name" value="SEL1"/>
    <property type="match status" value="9"/>
</dbReference>
<evidence type="ECO:0000256" key="2">
    <source>
        <dbReference type="ARBA" id="ARBA00022737"/>
    </source>
</evidence>
<sequence>MRLEEIRLLLMTRAWWSNHRKPRAGGLGRRRGSSTERGTEWKDPPMPSVKLLFAWRVLPVLALLVACAHGSSDETTSEAEQLSTLYQRTCGGRTAQACFEQAERLRVGDGVTKDEARAATLHELSCNGDERRACVALGVLKEEGRGVAKDEAEAARLYARGCEQGLPEGCGHLALLYGEGRGVAKDLAQAVRFYERGCAGDDGLSCNNLGVLKLMGGFGVAQDVAAGMGMLVQACNRNVGVACLTVAREFDQGVRTRKDARLASSYFRTACGMGEKEACAATSAAVAAKPEPTPAVTPEEGAKLEKIRAMCETGVGLGMACYVMGAAYEKGASVAVNPGRATMYYQRACDHDVPEACGDVRRMLGLTADGAKTEGPKQSVLESLQLDMTKVAPEKPKQSVLESLRLDAGKVAANAKPTANAKPAPRASVDRWRDECQDGKGEGDACARLGEVLLEGSAGLQVDVKKGMQLLEDACLKRTASACALLGALMVSGNEALKVAPAPLVGLVFLETGCEARDGGRACDLLGRARLDTTRQYASVGKGVQAWRNGCFTHEDMNSCVLLLVITKKLADSGPEAVSSDARRSIPSIQAQACKTRVKDECTALGLPMPKDVVRVRHLKEACDAGDPDACGELAQAYQQGREIDWDRAEEIPVAEQGCDGGSGAACVQLAKYYRGVRGGAPLNLEAMLARAGQACSLKDSTGCSLKARYLEEFGKLTADAPQVREARYLACLYLPESRRSGPCAK</sequence>
<dbReference type="InterPro" id="IPR011990">
    <property type="entry name" value="TPR-like_helical_dom_sf"/>
</dbReference>
<comment type="caution">
    <text evidence="4">The sequence shown here is derived from an EMBL/GenBank/DDBJ whole genome shotgun (WGS) entry which is preliminary data.</text>
</comment>
<evidence type="ECO:0000313" key="4">
    <source>
        <dbReference type="EMBL" id="RKH05274.1"/>
    </source>
</evidence>
<feature type="compositionally biased region" description="Basic residues" evidence="3">
    <location>
        <begin position="23"/>
        <end position="32"/>
    </location>
</feature>
<dbReference type="PANTHER" id="PTHR13891:SF1">
    <property type="entry name" value="CYTOCHROME C OXIDASE ASSEMBLY FACTOR 7"/>
    <property type="match status" value="1"/>
</dbReference>
<dbReference type="Proteomes" id="UP000268313">
    <property type="component" value="Unassembled WGS sequence"/>
</dbReference>
<dbReference type="PANTHER" id="PTHR13891">
    <property type="entry name" value="CYTOCHROME C OXIDASE ASSEMBLY FACTOR 7"/>
    <property type="match status" value="1"/>
</dbReference>
<reference evidence="5" key="1">
    <citation type="submission" date="2018-09" db="EMBL/GenBank/DDBJ databases">
        <authorList>
            <person name="Livingstone P.G."/>
            <person name="Whitworth D.E."/>
        </authorList>
    </citation>
    <scope>NUCLEOTIDE SEQUENCE [LARGE SCALE GENOMIC DNA]</scope>
    <source>
        <strain evidence="5">CA043D</strain>
    </source>
</reference>
<dbReference type="Gene3D" id="1.25.40.10">
    <property type="entry name" value="Tetratricopeptide repeat domain"/>
    <property type="match status" value="3"/>
</dbReference>
<protein>
    <submittedName>
        <fullName evidence="4">Sel1 repeat family protein</fullName>
    </submittedName>
</protein>